<proteinExistence type="predicted"/>
<dbReference type="KEGG" id="ehx:EMIHUDRAFT_220630"/>
<dbReference type="AlphaFoldDB" id="A0A0D3I0R3"/>
<sequence length="103" mass="10839">MGDLLALRSDAYEAAGGRVVLAPEREGVPPLVLLDASYSSSDSLDALIPDGAPSLLRCTRLTIEGPFTLASGVVFEGDVRLTNGSGRVRQLPAGTYKDAHVRE</sequence>
<dbReference type="Gene3D" id="2.160.10.10">
    <property type="entry name" value="Hexapeptide repeat proteins"/>
    <property type="match status" value="1"/>
</dbReference>
<keyword evidence="1" id="KW-0808">Transferase</keyword>
<dbReference type="SUPFAM" id="SSF51161">
    <property type="entry name" value="Trimeric LpxA-like enzymes"/>
    <property type="match status" value="1"/>
</dbReference>
<keyword evidence="4" id="KW-1185">Reference proteome</keyword>
<reference evidence="4" key="1">
    <citation type="journal article" date="2013" name="Nature">
        <title>Pan genome of the phytoplankton Emiliania underpins its global distribution.</title>
        <authorList>
            <person name="Read B.A."/>
            <person name="Kegel J."/>
            <person name="Klute M.J."/>
            <person name="Kuo A."/>
            <person name="Lefebvre S.C."/>
            <person name="Maumus F."/>
            <person name="Mayer C."/>
            <person name="Miller J."/>
            <person name="Monier A."/>
            <person name="Salamov A."/>
            <person name="Young J."/>
            <person name="Aguilar M."/>
            <person name="Claverie J.M."/>
            <person name="Frickenhaus S."/>
            <person name="Gonzalez K."/>
            <person name="Herman E.K."/>
            <person name="Lin Y.C."/>
            <person name="Napier J."/>
            <person name="Ogata H."/>
            <person name="Sarno A.F."/>
            <person name="Shmutz J."/>
            <person name="Schroeder D."/>
            <person name="de Vargas C."/>
            <person name="Verret F."/>
            <person name="von Dassow P."/>
            <person name="Valentin K."/>
            <person name="Van de Peer Y."/>
            <person name="Wheeler G."/>
            <person name="Dacks J.B."/>
            <person name="Delwiche C.F."/>
            <person name="Dyhrman S.T."/>
            <person name="Glockner G."/>
            <person name="John U."/>
            <person name="Richards T."/>
            <person name="Worden A.Z."/>
            <person name="Zhang X."/>
            <person name="Grigoriev I.V."/>
            <person name="Allen A.E."/>
            <person name="Bidle K."/>
            <person name="Borodovsky M."/>
            <person name="Bowler C."/>
            <person name="Brownlee C."/>
            <person name="Cock J.M."/>
            <person name="Elias M."/>
            <person name="Gladyshev V.N."/>
            <person name="Groth M."/>
            <person name="Guda C."/>
            <person name="Hadaegh A."/>
            <person name="Iglesias-Rodriguez M.D."/>
            <person name="Jenkins J."/>
            <person name="Jones B.M."/>
            <person name="Lawson T."/>
            <person name="Leese F."/>
            <person name="Lindquist E."/>
            <person name="Lobanov A."/>
            <person name="Lomsadze A."/>
            <person name="Malik S.B."/>
            <person name="Marsh M.E."/>
            <person name="Mackinder L."/>
            <person name="Mock T."/>
            <person name="Mueller-Roeber B."/>
            <person name="Pagarete A."/>
            <person name="Parker M."/>
            <person name="Probert I."/>
            <person name="Quesneville H."/>
            <person name="Raines C."/>
            <person name="Rensing S.A."/>
            <person name="Riano-Pachon D.M."/>
            <person name="Richier S."/>
            <person name="Rokitta S."/>
            <person name="Shiraiwa Y."/>
            <person name="Soanes D.M."/>
            <person name="van der Giezen M."/>
            <person name="Wahlund T.M."/>
            <person name="Williams B."/>
            <person name="Wilson W."/>
            <person name="Wolfe G."/>
            <person name="Wurch L.L."/>
        </authorList>
    </citation>
    <scope>NUCLEOTIDE SEQUENCE</scope>
</reference>
<reference evidence="3" key="2">
    <citation type="submission" date="2024-10" db="UniProtKB">
        <authorList>
            <consortium name="EnsemblProtists"/>
        </authorList>
    </citation>
    <scope>IDENTIFICATION</scope>
</reference>
<dbReference type="GeneID" id="17250997"/>
<dbReference type="Pfam" id="PF01704">
    <property type="entry name" value="UDPGP"/>
    <property type="match status" value="1"/>
</dbReference>
<evidence type="ECO:0000313" key="3">
    <source>
        <dbReference type="EnsemblProtists" id="EOD04848"/>
    </source>
</evidence>
<dbReference type="RefSeq" id="XP_005757277.1">
    <property type="nucleotide sequence ID" value="XM_005757220.1"/>
</dbReference>
<dbReference type="EnsemblProtists" id="EOD04848">
    <property type="protein sequence ID" value="EOD04848"/>
    <property type="gene ID" value="EMIHUDRAFT_220630"/>
</dbReference>
<dbReference type="HOGENOM" id="CLU_2268925_0_0_1"/>
<protein>
    <submittedName>
        <fullName evidence="3">Uncharacterized protein</fullName>
    </submittedName>
</protein>
<name>A0A0D3I0R3_EMIH1</name>
<dbReference type="GO" id="GO:0070569">
    <property type="term" value="F:uridylyltransferase activity"/>
    <property type="evidence" value="ECO:0007669"/>
    <property type="project" value="InterPro"/>
</dbReference>
<organism evidence="3 4">
    <name type="scientific">Emiliania huxleyi (strain CCMP1516)</name>
    <dbReference type="NCBI Taxonomy" id="280463"/>
    <lineage>
        <taxon>Eukaryota</taxon>
        <taxon>Haptista</taxon>
        <taxon>Haptophyta</taxon>
        <taxon>Prymnesiophyceae</taxon>
        <taxon>Isochrysidales</taxon>
        <taxon>Noelaerhabdaceae</taxon>
        <taxon>Emiliania</taxon>
    </lineage>
</organism>
<accession>A0A0D3I0R3</accession>
<evidence type="ECO:0000313" key="4">
    <source>
        <dbReference type="Proteomes" id="UP000013827"/>
    </source>
</evidence>
<evidence type="ECO:0000256" key="2">
    <source>
        <dbReference type="ARBA" id="ARBA00022695"/>
    </source>
</evidence>
<dbReference type="InterPro" id="IPR011004">
    <property type="entry name" value="Trimer_LpxA-like_sf"/>
</dbReference>
<dbReference type="Proteomes" id="UP000013827">
    <property type="component" value="Unassembled WGS sequence"/>
</dbReference>
<evidence type="ECO:0000256" key="1">
    <source>
        <dbReference type="ARBA" id="ARBA00022679"/>
    </source>
</evidence>
<dbReference type="InterPro" id="IPR002618">
    <property type="entry name" value="UDPGP_fam"/>
</dbReference>
<keyword evidence="2" id="KW-0548">Nucleotidyltransferase</keyword>
<dbReference type="PaxDb" id="2903-EOD04848"/>